<comment type="caution">
    <text evidence="2">The sequence shown here is derived from an EMBL/GenBank/DDBJ whole genome shotgun (WGS) entry which is preliminary data.</text>
</comment>
<dbReference type="InterPro" id="IPR037401">
    <property type="entry name" value="SnoaL-like"/>
</dbReference>
<keyword evidence="3" id="KW-1185">Reference proteome</keyword>
<accession>A0A9X1AAZ5</accession>
<dbReference type="Pfam" id="PF12680">
    <property type="entry name" value="SnoaL_2"/>
    <property type="match status" value="1"/>
</dbReference>
<sequence length="131" mass="14291">MEPIMTSGSFSDAESVQTETILERFNQVFLTHDPAALDDLVADDCVIENTQPAPDGSRHEGKAACIALWRGIATMQGAHFEPESIIARGDRGEIRWRLVWGADHASSVRGVNLMRVRGGRIVEAQGYVKGA</sequence>
<reference evidence="2" key="2">
    <citation type="submission" date="2021-03" db="EMBL/GenBank/DDBJ databases">
        <authorList>
            <person name="Artuso I."/>
            <person name="Turrini P."/>
            <person name="Pirolo M."/>
            <person name="Lugli G.A."/>
            <person name="Ventura M."/>
            <person name="Visca P."/>
        </authorList>
    </citation>
    <scope>NUCLEOTIDE SEQUENCE</scope>
    <source>
        <strain evidence="2">LMG 26462</strain>
    </source>
</reference>
<proteinExistence type="predicted"/>
<reference evidence="2" key="1">
    <citation type="journal article" date="2021" name="Microorganisms">
        <title>Phylogenomic Reconstruction and Metabolic Potential of the Genus Aminobacter.</title>
        <authorList>
            <person name="Artuso I."/>
            <person name="Turrini P."/>
            <person name="Pirolo M."/>
            <person name="Lugli G.A."/>
            <person name="Ventura M."/>
            <person name="Visca P."/>
        </authorList>
    </citation>
    <scope>NUCLEOTIDE SEQUENCE</scope>
    <source>
        <strain evidence="2">LMG 26462</strain>
    </source>
</reference>
<dbReference type="AlphaFoldDB" id="A0A9X1AAZ5"/>
<dbReference type="InterPro" id="IPR032710">
    <property type="entry name" value="NTF2-like_dom_sf"/>
</dbReference>
<dbReference type="SUPFAM" id="SSF54427">
    <property type="entry name" value="NTF2-like"/>
    <property type="match status" value="1"/>
</dbReference>
<name>A0A9X1AAZ5_9HYPH</name>
<evidence type="ECO:0000313" key="2">
    <source>
        <dbReference type="EMBL" id="MBT1156518.1"/>
    </source>
</evidence>
<protein>
    <submittedName>
        <fullName evidence="2">Nuclear transport factor 2 family protein</fullName>
    </submittedName>
</protein>
<dbReference type="Proteomes" id="UP001138921">
    <property type="component" value="Unassembled WGS sequence"/>
</dbReference>
<dbReference type="Gene3D" id="3.10.450.50">
    <property type="match status" value="1"/>
</dbReference>
<gene>
    <name evidence="2" type="ORF">J1C56_13035</name>
</gene>
<organism evidence="2 3">
    <name type="scientific">Aminobacter anthyllidis</name>
    <dbReference type="NCBI Taxonomy" id="1035067"/>
    <lineage>
        <taxon>Bacteria</taxon>
        <taxon>Pseudomonadati</taxon>
        <taxon>Pseudomonadota</taxon>
        <taxon>Alphaproteobacteria</taxon>
        <taxon>Hyphomicrobiales</taxon>
        <taxon>Phyllobacteriaceae</taxon>
        <taxon>Aminobacter</taxon>
    </lineage>
</organism>
<evidence type="ECO:0000313" key="3">
    <source>
        <dbReference type="Proteomes" id="UP001138921"/>
    </source>
</evidence>
<dbReference type="EMBL" id="JAFLWW010000003">
    <property type="protein sequence ID" value="MBT1156518.1"/>
    <property type="molecule type" value="Genomic_DNA"/>
</dbReference>
<feature type="domain" description="SnoaL-like" evidence="1">
    <location>
        <begin position="23"/>
        <end position="123"/>
    </location>
</feature>
<evidence type="ECO:0000259" key="1">
    <source>
        <dbReference type="Pfam" id="PF12680"/>
    </source>
</evidence>